<keyword evidence="4" id="KW-1185">Reference proteome</keyword>
<name>A0A9P4TPW4_CURKU</name>
<dbReference type="InterPro" id="IPR052783">
    <property type="entry name" value="Metabolic/Drug-Res_Regulator"/>
</dbReference>
<dbReference type="GO" id="GO:0003677">
    <property type="term" value="F:DNA binding"/>
    <property type="evidence" value="ECO:0007669"/>
    <property type="project" value="InterPro"/>
</dbReference>
<evidence type="ECO:0000259" key="2">
    <source>
        <dbReference type="Pfam" id="PF04082"/>
    </source>
</evidence>
<dbReference type="AlphaFoldDB" id="A0A9P4TPW4"/>
<dbReference type="GO" id="GO:0008270">
    <property type="term" value="F:zinc ion binding"/>
    <property type="evidence" value="ECO:0007669"/>
    <property type="project" value="InterPro"/>
</dbReference>
<accession>A0A9P4TPW4</accession>
<dbReference type="GO" id="GO:0045944">
    <property type="term" value="P:positive regulation of transcription by RNA polymerase II"/>
    <property type="evidence" value="ECO:0007669"/>
    <property type="project" value="TreeGrafter"/>
</dbReference>
<protein>
    <recommendedName>
        <fullName evidence="2">Xylanolytic transcriptional activator regulatory domain-containing protein</fullName>
    </recommendedName>
</protein>
<evidence type="ECO:0000313" key="3">
    <source>
        <dbReference type="EMBL" id="KAF3010856.1"/>
    </source>
</evidence>
<dbReference type="Pfam" id="PF04082">
    <property type="entry name" value="Fungal_trans"/>
    <property type="match status" value="1"/>
</dbReference>
<comment type="caution">
    <text evidence="3">The sequence shown here is derived from an EMBL/GenBank/DDBJ whole genome shotgun (WGS) entry which is preliminary data.</text>
</comment>
<dbReference type="CDD" id="cd12148">
    <property type="entry name" value="fungal_TF_MHR"/>
    <property type="match status" value="1"/>
</dbReference>
<feature type="domain" description="Xylanolytic transcriptional activator regulatory" evidence="2">
    <location>
        <begin position="183"/>
        <end position="389"/>
    </location>
</feature>
<dbReference type="PANTHER" id="PTHR47655:SF2">
    <property type="entry name" value="QUINIC ACID UTILIZATION ACTIVATOR"/>
    <property type="match status" value="1"/>
</dbReference>
<reference evidence="3" key="1">
    <citation type="submission" date="2019-04" db="EMBL/GenBank/DDBJ databases">
        <title>Sequencing of skin fungus with MAO and IRED activity.</title>
        <authorList>
            <person name="Marsaioli A.J."/>
            <person name="Bonatto J.M.C."/>
            <person name="Reis Junior O."/>
        </authorList>
    </citation>
    <scope>NUCLEOTIDE SEQUENCE</scope>
    <source>
        <strain evidence="3">30M1</strain>
    </source>
</reference>
<sequence length="698" mass="76813">MAGMLFSKVHGLDPWVTSLFEGQNTIPDIHISEDEIEATNTSVEALTERWRSSSLLKQIEQALSAETNEDEEGTDSVKVFDRKALQLSMLATKTLRTKASSGQAYSNVISVMPPGPSMSSVGLTDECTNHSQFPLPAYGSIDPSLDADITTVEANDIEADVIIGSATNTPEDMNLPVNWRSDLDNYFATSHCWLPISQKHDLLRIAYILSSFSTSQNTPIPVTHGDRTFLKAVLAFAALQSETRLASRTPGTDNLYSKRASEVCGVIGTLIPNNMEAIEIGHVRALLIVTLVYMHSGTQNQAWFSIGRAARAMSILLKPFLRQEKSSRDLEEGIRRTALCCIALDSLVAAWVGLRPYFNRADILCIGSLPTEGLEEWEPWISSNVPEGAALAATSPGQILSTFNHFMEYIGLLNELLRSSKGTLKDIHSQSSELSIMESAKRLNFNLNDQTFSSNPQRFNCILLAASLREVMKPSRDPNLDARDTTDHLWHTVRVAENFVQTVGVPFVSPACNVFISVLRLSQNDRSGPQCGFENEITSLRDCLLELDQSVTTVDVEQHRLQQRISSTPFPLRERSLMTEAERLLRNLDGIETVTGTQSDDLEFVHGTESHVLSGSNAPTTIGNGLVQNAVGSNIEPQTTEQTIEPSAIGIVLSDDNLFQSLAELDPDDWTANMPEFMKHLGVMNESDVGMDKFYGAS</sequence>
<dbReference type="PANTHER" id="PTHR47655">
    <property type="entry name" value="QUINIC ACID UTILIZATION ACTIVATOR"/>
    <property type="match status" value="1"/>
</dbReference>
<dbReference type="EMBL" id="SWKU01000001">
    <property type="protein sequence ID" value="KAF3010856.1"/>
    <property type="molecule type" value="Genomic_DNA"/>
</dbReference>
<dbReference type="InterPro" id="IPR007219">
    <property type="entry name" value="XnlR_reg_dom"/>
</dbReference>
<evidence type="ECO:0000256" key="1">
    <source>
        <dbReference type="ARBA" id="ARBA00023242"/>
    </source>
</evidence>
<evidence type="ECO:0000313" key="4">
    <source>
        <dbReference type="Proteomes" id="UP000801428"/>
    </source>
</evidence>
<proteinExistence type="predicted"/>
<organism evidence="3 4">
    <name type="scientific">Curvularia kusanoi</name>
    <name type="common">Cochliobolus kusanoi</name>
    <dbReference type="NCBI Taxonomy" id="90978"/>
    <lineage>
        <taxon>Eukaryota</taxon>
        <taxon>Fungi</taxon>
        <taxon>Dikarya</taxon>
        <taxon>Ascomycota</taxon>
        <taxon>Pezizomycotina</taxon>
        <taxon>Dothideomycetes</taxon>
        <taxon>Pleosporomycetidae</taxon>
        <taxon>Pleosporales</taxon>
        <taxon>Pleosporineae</taxon>
        <taxon>Pleosporaceae</taxon>
        <taxon>Curvularia</taxon>
    </lineage>
</organism>
<gene>
    <name evidence="3" type="ORF">E8E13_009056</name>
</gene>
<keyword evidence="1" id="KW-0539">Nucleus</keyword>
<dbReference type="GO" id="GO:0006351">
    <property type="term" value="P:DNA-templated transcription"/>
    <property type="evidence" value="ECO:0007669"/>
    <property type="project" value="InterPro"/>
</dbReference>
<dbReference type="Proteomes" id="UP000801428">
    <property type="component" value="Unassembled WGS sequence"/>
</dbReference>
<dbReference type="OrthoDB" id="3774349at2759"/>
<dbReference type="GO" id="GO:0003700">
    <property type="term" value="F:DNA-binding transcription factor activity"/>
    <property type="evidence" value="ECO:0007669"/>
    <property type="project" value="TreeGrafter"/>
</dbReference>